<sequence length="755" mass="81033">MKFTSLLALGSLLSLGVSAVPIADFDAKVAAGFRLIQTSDDKAPFWATEDDKLELLKKDIGYFDLTETYHVEEELKAKKVNAIVERATYPAISQQTAVKALLPSLSTTNMNNYLSKLTAFNNRYYKASTGLDASNYIYDTLTSLAAGKSGVTISKFAHSWAQQSIIAKIAGSSSSASTVILGAHEDSINQSNPMSGRAPGADDDGTGAVNLIEVFRVLVQNDFKPTKNVEFHWYSGEEGGLLGSNAIATNYKAAGKSVYAMLQLDMTGYVKPGTTGTITLVTDNTDATLTSYVTSLAGTYSSIKTATTTCGYGCSDHSSWTRQGYPAAFPFESIFANHNSAIHGSGDTTSVSGFSWTHSLVSWFVMKFTGLLAFGSLLSALGVLAVPIADFDAKVASGLRLIQTSDDKAPFWATEDEKLDLLRKNINFFDLTETYHLEEELKAKRVKAIVERATYPAPSRQTAVNALLPSLSTTNMNSYLSKLTAFNNRYYKASTGLDASNYIYDTLSGFASGKTGVTVTKFSHSWTQQSIIAKIAGSSTTAPTVILGAHEDSINLSNPTSGRAPGADDDGTGTVNLIEIFRVLVANNFKPTRNVEFHFYSGEEAGLLGSQAIATNYKSSGKSVYAMLNLDMTGYFKPGTTEAITLITDNADSGLNTFVRSLVTSYSRLPAATSTCGYACSDHATWSRQGFPAAFPFEGEDCHSRAAHILNHYFTAALSNDNPNIHSAADTTSVTGFSWSHSLAITVVTDKGNLI</sequence>
<feature type="signal peptide" evidence="9">
    <location>
        <begin position="1"/>
        <end position="19"/>
    </location>
</feature>
<evidence type="ECO:0000313" key="11">
    <source>
        <dbReference type="EMBL" id="CAE7207958.1"/>
    </source>
</evidence>
<evidence type="ECO:0000256" key="9">
    <source>
        <dbReference type="RuleBase" id="RU361240"/>
    </source>
</evidence>
<accession>A0A8H3I4B4</accession>
<reference evidence="11" key="1">
    <citation type="submission" date="2021-01" db="EMBL/GenBank/DDBJ databases">
        <authorList>
            <person name="Kaushik A."/>
        </authorList>
    </citation>
    <scope>NUCLEOTIDE SEQUENCE</scope>
    <source>
        <strain evidence="11">AG5</strain>
    </source>
</reference>
<comment type="caution">
    <text evidence="11">The sequence shown here is derived from an EMBL/GenBank/DDBJ whole genome shotgun (WGS) entry which is preliminary data.</text>
</comment>
<keyword evidence="2" id="KW-0031">Aminopeptidase</keyword>
<protein>
    <recommendedName>
        <fullName evidence="9">Peptide hydrolase</fullName>
        <ecNumber evidence="9">3.4.-.-</ecNumber>
    </recommendedName>
</protein>
<dbReference type="InterPro" id="IPR007484">
    <property type="entry name" value="Peptidase_M28"/>
</dbReference>
<keyword evidence="4 9" id="KW-0479">Metal-binding</keyword>
<name>A0A8H3I4B4_9AGAM</name>
<proteinExistence type="inferred from homology"/>
<keyword evidence="7 9" id="KW-0862">Zinc</keyword>
<dbReference type="Proteomes" id="UP000663827">
    <property type="component" value="Unassembled WGS sequence"/>
</dbReference>
<feature type="domain" description="Peptidase M28" evidence="10">
    <location>
        <begin position="165"/>
        <end position="350"/>
    </location>
</feature>
<dbReference type="GO" id="GO:0006508">
    <property type="term" value="P:proteolysis"/>
    <property type="evidence" value="ECO:0007669"/>
    <property type="project" value="UniProtKB-KW"/>
</dbReference>
<dbReference type="GO" id="GO:0008235">
    <property type="term" value="F:metalloexopeptidase activity"/>
    <property type="evidence" value="ECO:0007669"/>
    <property type="project" value="InterPro"/>
</dbReference>
<organism evidence="11 12">
    <name type="scientific">Rhizoctonia solani</name>
    <dbReference type="NCBI Taxonomy" id="456999"/>
    <lineage>
        <taxon>Eukaryota</taxon>
        <taxon>Fungi</taxon>
        <taxon>Dikarya</taxon>
        <taxon>Basidiomycota</taxon>
        <taxon>Agaricomycotina</taxon>
        <taxon>Agaricomycetes</taxon>
        <taxon>Cantharellales</taxon>
        <taxon>Ceratobasidiaceae</taxon>
        <taxon>Rhizoctonia</taxon>
    </lineage>
</organism>
<dbReference type="PANTHER" id="PTHR12147">
    <property type="entry name" value="METALLOPEPTIDASE M28 FAMILY MEMBER"/>
    <property type="match status" value="1"/>
</dbReference>
<dbReference type="GO" id="GO:0046872">
    <property type="term" value="F:metal ion binding"/>
    <property type="evidence" value="ECO:0007669"/>
    <property type="project" value="UniProtKB-KW"/>
</dbReference>
<keyword evidence="5 9" id="KW-0732">Signal</keyword>
<evidence type="ECO:0000256" key="6">
    <source>
        <dbReference type="ARBA" id="ARBA00022801"/>
    </source>
</evidence>
<evidence type="ECO:0000259" key="10">
    <source>
        <dbReference type="Pfam" id="PF04389"/>
    </source>
</evidence>
<evidence type="ECO:0000256" key="2">
    <source>
        <dbReference type="ARBA" id="ARBA00022438"/>
    </source>
</evidence>
<evidence type="ECO:0000256" key="3">
    <source>
        <dbReference type="ARBA" id="ARBA00022670"/>
    </source>
</evidence>
<comment type="similarity">
    <text evidence="8">Belongs to the peptidase M28 family. M28E subfamily.</text>
</comment>
<feature type="domain" description="Peptidase M28" evidence="10">
    <location>
        <begin position="531"/>
        <end position="733"/>
    </location>
</feature>
<dbReference type="Pfam" id="PF04389">
    <property type="entry name" value="Peptidase_M28"/>
    <property type="match status" value="2"/>
</dbReference>
<evidence type="ECO:0000313" key="12">
    <source>
        <dbReference type="Proteomes" id="UP000663827"/>
    </source>
</evidence>
<dbReference type="Gene3D" id="3.40.630.10">
    <property type="entry name" value="Zn peptidases"/>
    <property type="match status" value="2"/>
</dbReference>
<dbReference type="EC" id="3.4.-.-" evidence="9"/>
<dbReference type="SUPFAM" id="SSF53187">
    <property type="entry name" value="Zn-dependent exopeptidases"/>
    <property type="match status" value="2"/>
</dbReference>
<comment type="cofactor">
    <cofactor evidence="1">
        <name>Zn(2+)</name>
        <dbReference type="ChEBI" id="CHEBI:29105"/>
    </cofactor>
</comment>
<dbReference type="AlphaFoldDB" id="A0A8H3I4B4"/>
<dbReference type="PANTHER" id="PTHR12147:SF56">
    <property type="entry name" value="AMINOPEPTIDASE YDR415C-RELATED"/>
    <property type="match status" value="1"/>
</dbReference>
<dbReference type="CDD" id="cd03879">
    <property type="entry name" value="M28_AAP"/>
    <property type="match status" value="2"/>
</dbReference>
<dbReference type="GO" id="GO:0004177">
    <property type="term" value="F:aminopeptidase activity"/>
    <property type="evidence" value="ECO:0007669"/>
    <property type="project" value="UniProtKB-KW"/>
</dbReference>
<evidence type="ECO:0000256" key="5">
    <source>
        <dbReference type="ARBA" id="ARBA00022729"/>
    </source>
</evidence>
<evidence type="ECO:0000256" key="7">
    <source>
        <dbReference type="ARBA" id="ARBA00022833"/>
    </source>
</evidence>
<dbReference type="EMBL" id="CAJNJQ010004069">
    <property type="protein sequence ID" value="CAE7207958.1"/>
    <property type="molecule type" value="Genomic_DNA"/>
</dbReference>
<evidence type="ECO:0000256" key="4">
    <source>
        <dbReference type="ARBA" id="ARBA00022723"/>
    </source>
</evidence>
<keyword evidence="6 9" id="KW-0378">Hydrolase</keyword>
<evidence type="ECO:0000256" key="8">
    <source>
        <dbReference type="ARBA" id="ARBA00043962"/>
    </source>
</evidence>
<keyword evidence="3 9" id="KW-0645">Protease</keyword>
<evidence type="ECO:0000256" key="1">
    <source>
        <dbReference type="ARBA" id="ARBA00001947"/>
    </source>
</evidence>
<dbReference type="InterPro" id="IPR018247">
    <property type="entry name" value="EF_Hand_1_Ca_BS"/>
</dbReference>
<dbReference type="InterPro" id="IPR045175">
    <property type="entry name" value="M28_fam"/>
</dbReference>
<gene>
    <name evidence="11" type="ORF">RDB_LOCUS147105</name>
</gene>
<feature type="chain" id="PRO_5034506101" description="Peptide hydrolase" evidence="9">
    <location>
        <begin position="20"/>
        <end position="755"/>
    </location>
</feature>
<dbReference type="PROSITE" id="PS00018">
    <property type="entry name" value="EF_HAND_1"/>
    <property type="match status" value="2"/>
</dbReference>